<dbReference type="NCBIfam" id="TIGR02983">
    <property type="entry name" value="SigE-fam_strep"/>
    <property type="match status" value="1"/>
</dbReference>
<name>A0ABY5ZEC9_9ACTN</name>
<evidence type="ECO:0000259" key="6">
    <source>
        <dbReference type="Pfam" id="PF04542"/>
    </source>
</evidence>
<evidence type="ECO:0000256" key="4">
    <source>
        <dbReference type="ARBA" id="ARBA00023125"/>
    </source>
</evidence>
<reference evidence="8" key="1">
    <citation type="submission" date="2021-04" db="EMBL/GenBank/DDBJ databases">
        <title>Biosynthetic gene clusters of Dactylosporangioum roseum.</title>
        <authorList>
            <person name="Hartkoorn R.C."/>
            <person name="Beaudoing E."/>
            <person name="Hot D."/>
            <person name="Moureu S."/>
        </authorList>
    </citation>
    <scope>NUCLEOTIDE SEQUENCE</scope>
    <source>
        <strain evidence="8">NRRL B-16295</strain>
    </source>
</reference>
<dbReference type="CDD" id="cd06171">
    <property type="entry name" value="Sigma70_r4"/>
    <property type="match status" value="1"/>
</dbReference>
<feature type="domain" description="RNA polymerase sigma factor 70 region 4 type 2" evidence="7">
    <location>
        <begin position="107"/>
        <end position="157"/>
    </location>
</feature>
<keyword evidence="2" id="KW-0805">Transcription regulation</keyword>
<protein>
    <submittedName>
        <fullName evidence="8">SigE family RNA polymerase sigma factor</fullName>
    </submittedName>
</protein>
<evidence type="ECO:0000313" key="8">
    <source>
        <dbReference type="EMBL" id="UWZ40391.1"/>
    </source>
</evidence>
<comment type="similarity">
    <text evidence="1">Belongs to the sigma-70 factor family. ECF subfamily.</text>
</comment>
<keyword evidence="3" id="KW-0731">Sigma factor</keyword>
<organism evidence="8 9">
    <name type="scientific">Dactylosporangium roseum</name>
    <dbReference type="NCBI Taxonomy" id="47989"/>
    <lineage>
        <taxon>Bacteria</taxon>
        <taxon>Bacillati</taxon>
        <taxon>Actinomycetota</taxon>
        <taxon>Actinomycetes</taxon>
        <taxon>Micromonosporales</taxon>
        <taxon>Micromonosporaceae</taxon>
        <taxon>Dactylosporangium</taxon>
    </lineage>
</organism>
<dbReference type="Pfam" id="PF04542">
    <property type="entry name" value="Sigma70_r2"/>
    <property type="match status" value="1"/>
</dbReference>
<dbReference type="InterPro" id="IPR013325">
    <property type="entry name" value="RNA_pol_sigma_r2"/>
</dbReference>
<dbReference type="SUPFAM" id="SSF88946">
    <property type="entry name" value="Sigma2 domain of RNA polymerase sigma factors"/>
    <property type="match status" value="1"/>
</dbReference>
<evidence type="ECO:0000256" key="2">
    <source>
        <dbReference type="ARBA" id="ARBA00023015"/>
    </source>
</evidence>
<proteinExistence type="inferred from homology"/>
<gene>
    <name evidence="8" type="ORF">Drose_15690</name>
</gene>
<dbReference type="SUPFAM" id="SSF88659">
    <property type="entry name" value="Sigma3 and sigma4 domains of RNA polymerase sigma factors"/>
    <property type="match status" value="1"/>
</dbReference>
<dbReference type="InterPro" id="IPR007627">
    <property type="entry name" value="RNA_pol_sigma70_r2"/>
</dbReference>
<dbReference type="InterPro" id="IPR036388">
    <property type="entry name" value="WH-like_DNA-bd_sf"/>
</dbReference>
<evidence type="ECO:0000256" key="3">
    <source>
        <dbReference type="ARBA" id="ARBA00023082"/>
    </source>
</evidence>
<dbReference type="PANTHER" id="PTHR43133">
    <property type="entry name" value="RNA POLYMERASE ECF-TYPE SIGMA FACTO"/>
    <property type="match status" value="1"/>
</dbReference>
<dbReference type="InterPro" id="IPR039425">
    <property type="entry name" value="RNA_pol_sigma-70-like"/>
</dbReference>
<keyword evidence="5" id="KW-0804">Transcription</keyword>
<dbReference type="InterPro" id="IPR014284">
    <property type="entry name" value="RNA_pol_sigma-70_dom"/>
</dbReference>
<dbReference type="NCBIfam" id="TIGR02937">
    <property type="entry name" value="sigma70-ECF"/>
    <property type="match status" value="1"/>
</dbReference>
<dbReference type="Pfam" id="PF08281">
    <property type="entry name" value="Sigma70_r4_2"/>
    <property type="match status" value="1"/>
</dbReference>
<evidence type="ECO:0000313" key="9">
    <source>
        <dbReference type="Proteomes" id="UP001058271"/>
    </source>
</evidence>
<accession>A0ABY5ZEC9</accession>
<dbReference type="Gene3D" id="1.10.1740.10">
    <property type="match status" value="1"/>
</dbReference>
<dbReference type="Gene3D" id="1.10.10.10">
    <property type="entry name" value="Winged helix-like DNA-binding domain superfamily/Winged helix DNA-binding domain"/>
    <property type="match status" value="1"/>
</dbReference>
<evidence type="ECO:0000256" key="1">
    <source>
        <dbReference type="ARBA" id="ARBA00010641"/>
    </source>
</evidence>
<dbReference type="PANTHER" id="PTHR43133:SF50">
    <property type="entry name" value="ECF RNA POLYMERASE SIGMA FACTOR SIGM"/>
    <property type="match status" value="1"/>
</dbReference>
<sequence length="176" mass="19803">MEVAVDAEDTFASYVRDRTAALSRIAYLLTGDAHLAEDLVQETLLGVAGRWRRIAAGGDPDAYVRRALYHQHISRWRRGRRRPELVHEPADRPLSDPTATIADGLTLRRALARLAPGQRAVLVLRFYEDRTESEIAELLGCRVGTVKSQTRDALARLRRYAPELVELDFSQAEVGR</sequence>
<evidence type="ECO:0000256" key="5">
    <source>
        <dbReference type="ARBA" id="ARBA00023163"/>
    </source>
</evidence>
<dbReference type="EMBL" id="CP073721">
    <property type="protein sequence ID" value="UWZ40391.1"/>
    <property type="molecule type" value="Genomic_DNA"/>
</dbReference>
<keyword evidence="9" id="KW-1185">Reference proteome</keyword>
<evidence type="ECO:0000259" key="7">
    <source>
        <dbReference type="Pfam" id="PF08281"/>
    </source>
</evidence>
<dbReference type="InterPro" id="IPR013324">
    <property type="entry name" value="RNA_pol_sigma_r3/r4-like"/>
</dbReference>
<dbReference type="InterPro" id="IPR014325">
    <property type="entry name" value="RNA_pol_sigma-E_actinobac"/>
</dbReference>
<keyword evidence="4" id="KW-0238">DNA-binding</keyword>
<dbReference type="Proteomes" id="UP001058271">
    <property type="component" value="Chromosome"/>
</dbReference>
<feature type="domain" description="RNA polymerase sigma-70 region 2" evidence="6">
    <location>
        <begin position="21"/>
        <end position="82"/>
    </location>
</feature>
<dbReference type="InterPro" id="IPR013249">
    <property type="entry name" value="RNA_pol_sigma70_r4_t2"/>
</dbReference>